<proteinExistence type="predicted"/>
<keyword evidence="3" id="KW-1185">Reference proteome</keyword>
<dbReference type="Proteomes" id="UP001519349">
    <property type="component" value="Unassembled WGS sequence"/>
</dbReference>
<gene>
    <name evidence="2" type="ORF">DHL47_10025</name>
</gene>
<accession>A0ABS5AYM4</accession>
<evidence type="ECO:0000313" key="3">
    <source>
        <dbReference type="Proteomes" id="UP001519349"/>
    </source>
</evidence>
<evidence type="ECO:0000256" key="1">
    <source>
        <dbReference type="SAM" id="MobiDB-lite"/>
    </source>
</evidence>
<dbReference type="RefSeq" id="WP_245335600.1">
    <property type="nucleotide sequence ID" value="NZ_QFAY01000021.1"/>
</dbReference>
<comment type="caution">
    <text evidence="2">The sequence shown here is derived from an EMBL/GenBank/DDBJ whole genome shotgun (WGS) entry which is preliminary data.</text>
</comment>
<feature type="region of interest" description="Disordered" evidence="1">
    <location>
        <begin position="402"/>
        <end position="428"/>
    </location>
</feature>
<dbReference type="EMBL" id="QFAY01000021">
    <property type="protein sequence ID" value="MBP2621645.1"/>
    <property type="molecule type" value="Genomic_DNA"/>
</dbReference>
<reference evidence="2 3" key="1">
    <citation type="submission" date="2018-05" db="EMBL/GenBank/DDBJ databases">
        <title>Draft genome sequence of Streptococcus panodentis CCUG 70867T.</title>
        <authorList>
            <person name="Salva-Serra F."/>
            <person name="Mendez V."/>
            <person name="Jaen-Luchoro D."/>
            <person name="Gonzales-Siles L."/>
            <person name="Karlsson R."/>
            <person name="Engstrom-Jakobsson H."/>
            <person name="Busquets A."/>
            <person name="Gomila M."/>
            <person name="Pineiro-Iglesias B."/>
            <person name="Bennasar-Figueras A."/>
            <person name="Seeger M."/>
            <person name="Moore E."/>
        </authorList>
    </citation>
    <scope>NUCLEOTIDE SEQUENCE [LARGE SCALE GENOMIC DNA]</scope>
    <source>
        <strain evidence="2 3">CCUG 70867</strain>
    </source>
</reference>
<organism evidence="2 3">
    <name type="scientific">Streptococcus panodentis</name>
    <dbReference type="NCBI Taxonomy" id="1581472"/>
    <lineage>
        <taxon>Bacteria</taxon>
        <taxon>Bacillati</taxon>
        <taxon>Bacillota</taxon>
        <taxon>Bacilli</taxon>
        <taxon>Lactobacillales</taxon>
        <taxon>Streptococcaceae</taxon>
        <taxon>Streptococcus</taxon>
    </lineage>
</organism>
<evidence type="ECO:0008006" key="4">
    <source>
        <dbReference type="Google" id="ProtNLM"/>
    </source>
</evidence>
<name>A0ABS5AYM4_9STRE</name>
<protein>
    <recommendedName>
        <fullName evidence="4">LXG domain-containing protein</fullName>
    </recommendedName>
</protein>
<evidence type="ECO:0000313" key="2">
    <source>
        <dbReference type="EMBL" id="MBP2621645.1"/>
    </source>
</evidence>
<sequence length="756" mass="81189">MSSAIFLKNKPDFTTDTPDNMTTQGSYLSTMSEIMDDIKAVGDKVREEGLESLYIAKGEATLGTTKDSGIFDKSINRIRSMLTSAKKIHSDIMQNIDSKFTKGMDKAFTTLNNVNGAEKPYKSKHTQKEVSDVRYKAGSGPYNAEVYTRKESYTLAEILDGKASPIKVTKDVYDERLKRAKELLANKDQQSDEQIKALEGKSAEDIVAAQYPGQLPDYQKLKASRYYEENKESLQYVDTGLKVAAGLAMIGGVLLAPVTGGASLYATYAGGAYLAADSTYSAVTGHTMITGDQLSTEERIWAGIDAAVTVVSMGSAAYLTKLAKAGTSGSTLLKGLATAGKYADDVNDVSKVVYATATGQDPTSALGNLVLGQVMGYGLGKGGDYLNVKFGRGSTPDLDVNLPTGGGRKAPSVDVDLPGGSGRVPKVDTSNLNLRSQAAPDITVGRGAADVDVPSVSGAKAVPDLPSAKQVAAESAAGVVGGARVKDVDVPRVKDVATPSRTGDVDVPKANKPEPTYNRERILQNIEASRRAREASNFDQYLEKENFQKTLLDMNQADRQRYLQWHKYAEAGLSPLDRVRVLEISEKAPKVEYQPDYSSDSVLGISKGNRPSVENVYDPEYIKAHKKQFGNGAIKIQKFTPVEGGFNNGAIGNPKDYVAFVMPKETGETLIEVSKGDPRVLEDLLGLHPGDLGDAPVAIEIPPESINNLTIPSGNEDSAFEGFWRPGGRTYPGDMPEAVIDEVPWGQFTIRQLGGN</sequence>